<sequence>MNKFPNKFSDEEDTSERFCVDFGVLVLNARDGETTCCVKSQRSTEEFERTGTEWEVVCKILNLKADLKASNGWLYRMKKKYRSTYRATTKVGRKTKPSAEDEKEEHEFMERIEEIVTLENTYVSRSINFDQTSVLLQNTGKTLSLIGGKQVIVSVIG</sequence>
<reference evidence="1 2" key="1">
    <citation type="journal article" date="2016" name="Nat. Commun.">
        <title>Extremotolerant tardigrade genome and improved radiotolerance of human cultured cells by tardigrade-unique protein.</title>
        <authorList>
            <person name="Hashimoto T."/>
            <person name="Horikawa D.D."/>
            <person name="Saito Y."/>
            <person name="Kuwahara H."/>
            <person name="Kozuka-Hata H."/>
            <person name="Shin-I T."/>
            <person name="Minakuchi Y."/>
            <person name="Ohishi K."/>
            <person name="Motoyama A."/>
            <person name="Aizu T."/>
            <person name="Enomoto A."/>
            <person name="Kondo K."/>
            <person name="Tanaka S."/>
            <person name="Hara Y."/>
            <person name="Koshikawa S."/>
            <person name="Sagara H."/>
            <person name="Miura T."/>
            <person name="Yokobori S."/>
            <person name="Miyagawa K."/>
            <person name="Suzuki Y."/>
            <person name="Kubo T."/>
            <person name="Oyama M."/>
            <person name="Kohara Y."/>
            <person name="Fujiyama A."/>
            <person name="Arakawa K."/>
            <person name="Katayama T."/>
            <person name="Toyoda A."/>
            <person name="Kunieda T."/>
        </authorList>
    </citation>
    <scope>NUCLEOTIDE SEQUENCE [LARGE SCALE GENOMIC DNA]</scope>
    <source>
        <strain evidence="1 2">YOKOZUNA-1</strain>
    </source>
</reference>
<dbReference type="OrthoDB" id="4327074at2759"/>
<protein>
    <recommendedName>
        <fullName evidence="3">HTH CENPB-type domain-containing protein</fullName>
    </recommendedName>
</protein>
<evidence type="ECO:0008006" key="3">
    <source>
        <dbReference type="Google" id="ProtNLM"/>
    </source>
</evidence>
<organism evidence="1 2">
    <name type="scientific">Ramazzottius varieornatus</name>
    <name type="common">Water bear</name>
    <name type="synonym">Tardigrade</name>
    <dbReference type="NCBI Taxonomy" id="947166"/>
    <lineage>
        <taxon>Eukaryota</taxon>
        <taxon>Metazoa</taxon>
        <taxon>Ecdysozoa</taxon>
        <taxon>Tardigrada</taxon>
        <taxon>Eutardigrada</taxon>
        <taxon>Parachela</taxon>
        <taxon>Hypsibioidea</taxon>
        <taxon>Ramazzottiidae</taxon>
        <taxon>Ramazzottius</taxon>
    </lineage>
</organism>
<evidence type="ECO:0000313" key="2">
    <source>
        <dbReference type="Proteomes" id="UP000186922"/>
    </source>
</evidence>
<dbReference type="AlphaFoldDB" id="A0A1D1V6Z0"/>
<evidence type="ECO:0000313" key="1">
    <source>
        <dbReference type="EMBL" id="GAU95437.1"/>
    </source>
</evidence>
<accession>A0A1D1V6Z0</accession>
<keyword evidence="2" id="KW-1185">Reference proteome</keyword>
<gene>
    <name evidence="1" type="primary">RvY_07055-1</name>
    <name evidence="1" type="synonym">RvY_07055.1</name>
    <name evidence="1" type="ORF">RvY_07055</name>
</gene>
<dbReference type="Proteomes" id="UP000186922">
    <property type="component" value="Unassembled WGS sequence"/>
</dbReference>
<dbReference type="EMBL" id="BDGG01000003">
    <property type="protein sequence ID" value="GAU95437.1"/>
    <property type="molecule type" value="Genomic_DNA"/>
</dbReference>
<name>A0A1D1V6Z0_RAMVA</name>
<proteinExistence type="predicted"/>
<comment type="caution">
    <text evidence="1">The sequence shown here is derived from an EMBL/GenBank/DDBJ whole genome shotgun (WGS) entry which is preliminary data.</text>
</comment>